<feature type="compositionally biased region" description="Low complexity" evidence="1">
    <location>
        <begin position="42"/>
        <end position="54"/>
    </location>
</feature>
<dbReference type="EMBL" id="BMFC01000036">
    <property type="protein sequence ID" value="GGC24353.1"/>
    <property type="molecule type" value="Genomic_DNA"/>
</dbReference>
<accession>A0ABQ1LGZ2</accession>
<evidence type="ECO:0000313" key="2">
    <source>
        <dbReference type="EMBL" id="GGC24353.1"/>
    </source>
</evidence>
<sequence>MSRKFPPRPQRLWIDRAVTASGIRGVRRENGPPDRFLARLTSAPSAHPAHAASAGSIRTDRAQPAPAAGSAPWVARRPSPAKRKED</sequence>
<comment type="caution">
    <text evidence="2">The sequence shown here is derived from an EMBL/GenBank/DDBJ whole genome shotgun (WGS) entry which is preliminary data.</text>
</comment>
<evidence type="ECO:0000313" key="3">
    <source>
        <dbReference type="Proteomes" id="UP000645462"/>
    </source>
</evidence>
<proteinExistence type="predicted"/>
<keyword evidence="3" id="KW-1185">Reference proteome</keyword>
<reference evidence="3" key="1">
    <citation type="journal article" date="2019" name="Int. J. Syst. Evol. Microbiol.">
        <title>The Global Catalogue of Microorganisms (GCM) 10K type strain sequencing project: providing services to taxonomists for standard genome sequencing and annotation.</title>
        <authorList>
            <consortium name="The Broad Institute Genomics Platform"/>
            <consortium name="The Broad Institute Genome Sequencing Center for Infectious Disease"/>
            <person name="Wu L."/>
            <person name="Ma J."/>
        </authorList>
    </citation>
    <scope>NUCLEOTIDE SEQUENCE [LARGE SCALE GENOMIC DNA]</scope>
    <source>
        <strain evidence="3">CGMCC 1.12478</strain>
    </source>
</reference>
<dbReference type="Proteomes" id="UP000645462">
    <property type="component" value="Unassembled WGS sequence"/>
</dbReference>
<name>A0ABQ1LGZ2_9RHOB</name>
<organism evidence="2 3">
    <name type="scientific">Marivita lacus</name>
    <dbReference type="NCBI Taxonomy" id="1323742"/>
    <lineage>
        <taxon>Bacteria</taxon>
        <taxon>Pseudomonadati</taxon>
        <taxon>Pseudomonadota</taxon>
        <taxon>Alphaproteobacteria</taxon>
        <taxon>Rhodobacterales</taxon>
        <taxon>Roseobacteraceae</taxon>
        <taxon>Marivita</taxon>
    </lineage>
</organism>
<protein>
    <submittedName>
        <fullName evidence="2">Uncharacterized protein</fullName>
    </submittedName>
</protein>
<gene>
    <name evidence="2" type="ORF">GCM10011363_46070</name>
</gene>
<evidence type="ECO:0000256" key="1">
    <source>
        <dbReference type="SAM" id="MobiDB-lite"/>
    </source>
</evidence>
<feature type="region of interest" description="Disordered" evidence="1">
    <location>
        <begin position="24"/>
        <end position="86"/>
    </location>
</feature>